<dbReference type="Proteomes" id="UP000887565">
    <property type="component" value="Unplaced"/>
</dbReference>
<comment type="similarity">
    <text evidence="2">Belongs to the mitochondrion-specific ribosomal protein mL40 family.</text>
</comment>
<keyword evidence="8" id="KW-1185">Reference proteome</keyword>
<dbReference type="InterPro" id="IPR039145">
    <property type="entry name" value="Ribosomal_mL40_metazoa/plant"/>
</dbReference>
<dbReference type="Pfam" id="PF09812">
    <property type="entry name" value="MRP-L28"/>
    <property type="match status" value="1"/>
</dbReference>
<keyword evidence="6" id="KW-0687">Ribonucleoprotein</keyword>
<dbReference type="AlphaFoldDB" id="A0A915KNV3"/>
<comment type="subcellular location">
    <subcellularLocation>
        <location evidence="1">Mitochondrion</location>
    </subcellularLocation>
</comment>
<evidence type="ECO:0000256" key="5">
    <source>
        <dbReference type="ARBA" id="ARBA00023128"/>
    </source>
</evidence>
<evidence type="ECO:0000313" key="8">
    <source>
        <dbReference type="Proteomes" id="UP000887565"/>
    </source>
</evidence>
<evidence type="ECO:0000313" key="9">
    <source>
        <dbReference type="WBParaSite" id="nRc.2.0.1.t39427-RA"/>
    </source>
</evidence>
<evidence type="ECO:0000256" key="6">
    <source>
        <dbReference type="ARBA" id="ARBA00023274"/>
    </source>
</evidence>
<evidence type="ECO:0000256" key="2">
    <source>
        <dbReference type="ARBA" id="ARBA00009360"/>
    </source>
</evidence>
<evidence type="ECO:0000256" key="4">
    <source>
        <dbReference type="ARBA" id="ARBA00022980"/>
    </source>
</evidence>
<dbReference type="PANTHER" id="PTHR13359:SF2">
    <property type="entry name" value="LARGE RIBOSOMAL SUBUNIT PROTEIN ML40"/>
    <property type="match status" value="1"/>
</dbReference>
<evidence type="ECO:0000256" key="7">
    <source>
        <dbReference type="ARBA" id="ARBA00035192"/>
    </source>
</evidence>
<name>A0A915KNV3_ROMCU</name>
<evidence type="ECO:0000256" key="3">
    <source>
        <dbReference type="ARBA" id="ARBA00022946"/>
    </source>
</evidence>
<evidence type="ECO:0000256" key="1">
    <source>
        <dbReference type="ARBA" id="ARBA00004173"/>
    </source>
</evidence>
<dbReference type="WBParaSite" id="nRc.2.0.1.t39427-RA">
    <property type="protein sequence ID" value="nRc.2.0.1.t39427-RA"/>
    <property type="gene ID" value="nRc.2.0.1.g39427"/>
</dbReference>
<dbReference type="Gene3D" id="6.10.250.3440">
    <property type="match status" value="1"/>
</dbReference>
<protein>
    <recommendedName>
        <fullName evidence="7">Large ribosomal subunit protein mL40</fullName>
    </recommendedName>
</protein>
<dbReference type="InterPro" id="IPR019192">
    <property type="entry name" value="Ribosomal_mL40"/>
</dbReference>
<accession>A0A915KNV3</accession>
<dbReference type="GO" id="GO:0005762">
    <property type="term" value="C:mitochondrial large ribosomal subunit"/>
    <property type="evidence" value="ECO:0007669"/>
    <property type="project" value="InterPro"/>
</dbReference>
<proteinExistence type="inferred from homology"/>
<reference evidence="9" key="1">
    <citation type="submission" date="2022-11" db="UniProtKB">
        <authorList>
            <consortium name="WormBaseParasite"/>
        </authorList>
    </citation>
    <scope>IDENTIFICATION</scope>
</reference>
<keyword evidence="4" id="KW-0689">Ribosomal protein</keyword>
<keyword evidence="5" id="KW-0496">Mitochondrion</keyword>
<organism evidence="8 9">
    <name type="scientific">Romanomermis culicivorax</name>
    <name type="common">Nematode worm</name>
    <dbReference type="NCBI Taxonomy" id="13658"/>
    <lineage>
        <taxon>Eukaryota</taxon>
        <taxon>Metazoa</taxon>
        <taxon>Ecdysozoa</taxon>
        <taxon>Nematoda</taxon>
        <taxon>Enoplea</taxon>
        <taxon>Dorylaimia</taxon>
        <taxon>Mermithida</taxon>
        <taxon>Mermithoidea</taxon>
        <taxon>Mermithidae</taxon>
        <taxon>Romanomermis</taxon>
    </lineage>
</organism>
<keyword evidence="3" id="KW-0809">Transit peptide</keyword>
<dbReference type="PANTHER" id="PTHR13359">
    <property type="entry name" value="39S RIBOSOMAL PROTEIN L40, MITOCHONDRIAL"/>
    <property type="match status" value="1"/>
</dbReference>
<sequence length="118" mass="14004">MTFLLRNCSSILKFSHQILPQRLLHTTPQILAAPMRKKNKGIGNELMRFREERKLGRIQKEIKRTKAKGRILKPIEECQLDPSIEKELESRRRPDVVLDFEEQERRALLIKEWARCSP</sequence>